<protein>
    <submittedName>
        <fullName evidence="2">Defence against restriction A C-terminal</fullName>
    </submittedName>
</protein>
<dbReference type="EMBL" id="BK015755">
    <property type="protein sequence ID" value="DAE23571.1"/>
    <property type="molecule type" value="Genomic_DNA"/>
</dbReference>
<dbReference type="InterPro" id="IPR041501">
    <property type="entry name" value="DarA_C"/>
</dbReference>
<feature type="domain" description="Defence against restriction A C-terminal" evidence="1">
    <location>
        <begin position="2"/>
        <end position="63"/>
    </location>
</feature>
<evidence type="ECO:0000313" key="2">
    <source>
        <dbReference type="EMBL" id="DAE23571.1"/>
    </source>
</evidence>
<evidence type="ECO:0000259" key="1">
    <source>
        <dbReference type="Pfam" id="PF18789"/>
    </source>
</evidence>
<accession>A0A8S5QXH4</accession>
<sequence>MRYRYWLTLRPAMPGTVPTKNLECIENFDSRAYSEEAGREVWGYVEYSEPLTDKQVAEYELVKGGEVHD</sequence>
<proteinExistence type="predicted"/>
<dbReference type="Pfam" id="PF18789">
    <property type="entry name" value="DarA_C"/>
    <property type="match status" value="1"/>
</dbReference>
<name>A0A8S5QXH4_9CAUD</name>
<reference evidence="2" key="1">
    <citation type="journal article" date="2021" name="Proc. Natl. Acad. Sci. U.S.A.">
        <title>A Catalog of Tens of Thousands of Viruses from Human Metagenomes Reveals Hidden Associations with Chronic Diseases.</title>
        <authorList>
            <person name="Tisza M.J."/>
            <person name="Buck C.B."/>
        </authorList>
    </citation>
    <scope>NUCLEOTIDE SEQUENCE</scope>
    <source>
        <strain evidence="2">CtyWv1</strain>
    </source>
</reference>
<organism evidence="2">
    <name type="scientific">Myoviridae sp. ctyWv1</name>
    <dbReference type="NCBI Taxonomy" id="2826718"/>
    <lineage>
        <taxon>Viruses</taxon>
        <taxon>Duplodnaviria</taxon>
        <taxon>Heunggongvirae</taxon>
        <taxon>Uroviricota</taxon>
        <taxon>Caudoviricetes</taxon>
    </lineage>
</organism>